<gene>
    <name evidence="2" type="ORF">B0A49_02901</name>
</gene>
<dbReference type="Proteomes" id="UP000308768">
    <property type="component" value="Unassembled WGS sequence"/>
</dbReference>
<organism evidence="2 3">
    <name type="scientific">Cryomyces minteri</name>
    <dbReference type="NCBI Taxonomy" id="331657"/>
    <lineage>
        <taxon>Eukaryota</taxon>
        <taxon>Fungi</taxon>
        <taxon>Dikarya</taxon>
        <taxon>Ascomycota</taxon>
        <taxon>Pezizomycotina</taxon>
        <taxon>Dothideomycetes</taxon>
        <taxon>Dothideomycetes incertae sedis</taxon>
        <taxon>Cryomyces</taxon>
    </lineage>
</organism>
<dbReference type="AlphaFoldDB" id="A0A4U0XH35"/>
<protein>
    <recommendedName>
        <fullName evidence="4">Developmental regulatory protein wetA</fullName>
    </recommendedName>
</protein>
<evidence type="ECO:0000313" key="3">
    <source>
        <dbReference type="Proteomes" id="UP000308768"/>
    </source>
</evidence>
<name>A0A4U0XH35_9PEZI</name>
<keyword evidence="3" id="KW-1185">Reference proteome</keyword>
<evidence type="ECO:0000256" key="1">
    <source>
        <dbReference type="SAM" id="MobiDB-lite"/>
    </source>
</evidence>
<reference evidence="2 3" key="1">
    <citation type="submission" date="2017-03" db="EMBL/GenBank/DDBJ databases">
        <title>Genomes of endolithic fungi from Antarctica.</title>
        <authorList>
            <person name="Coleine C."/>
            <person name="Masonjones S."/>
            <person name="Stajich J.E."/>
        </authorList>
    </citation>
    <scope>NUCLEOTIDE SEQUENCE [LARGE SCALE GENOMIC DNA]</scope>
    <source>
        <strain evidence="2 3">CCFEE 5187</strain>
    </source>
</reference>
<proteinExistence type="predicted"/>
<feature type="region of interest" description="Disordered" evidence="1">
    <location>
        <begin position="299"/>
        <end position="363"/>
    </location>
</feature>
<dbReference type="STRING" id="331657.A0A4U0XH35"/>
<dbReference type="EMBL" id="NAJN01000395">
    <property type="protein sequence ID" value="TKA73965.1"/>
    <property type="molecule type" value="Genomic_DNA"/>
</dbReference>
<sequence>MALLRQPTSIRPANNEPAWFDSYDDLFEHYVDSDPFELSDSTLERTSSNDFSNFFDLSAFSSDSDPASVSPIPDWDARQNKSEQPWEAALRYLEQTTKMSAQQGNQTPDYSKPCSEVAGFGEEVFSLVDLYSPPALTTLPVSPTPSSPSAAALRRQLKVPETGTVRRNPAGIRKPTRKSSIPPSMMRPSQYRAGYHDIWMQRRDATADKFNNVQHSNHGLPISPPPSAKVSQVSACDLFRHQNEWTADAGLRAHALNDELSPLSSCFQQQASLHTPLAEQSEVFKSSYTHQPGSRLGYVQAAYPPKGPGLQTPPLTARMRMPSWGSDEGFDPSLSASPRFEGRLSPSVAQPSTSAYHNTQHASQQLTLLTNEPSVHEAGSLGLATAGLMI</sequence>
<dbReference type="OrthoDB" id="2575228at2759"/>
<accession>A0A4U0XH35</accession>
<comment type="caution">
    <text evidence="2">The sequence shown here is derived from an EMBL/GenBank/DDBJ whole genome shotgun (WGS) entry which is preliminary data.</text>
</comment>
<feature type="compositionally biased region" description="Polar residues" evidence="1">
    <location>
        <begin position="347"/>
        <end position="363"/>
    </location>
</feature>
<evidence type="ECO:0000313" key="2">
    <source>
        <dbReference type="EMBL" id="TKA73965.1"/>
    </source>
</evidence>
<evidence type="ECO:0008006" key="4">
    <source>
        <dbReference type="Google" id="ProtNLM"/>
    </source>
</evidence>
<feature type="region of interest" description="Disordered" evidence="1">
    <location>
        <begin position="165"/>
        <end position="187"/>
    </location>
</feature>